<evidence type="ECO:0000313" key="4">
    <source>
        <dbReference type="Proteomes" id="UP000638570"/>
    </source>
</evidence>
<feature type="transmembrane region" description="Helical" evidence="1">
    <location>
        <begin position="95"/>
        <end position="117"/>
    </location>
</feature>
<feature type="domain" description="Prepilin type IV endopeptidase peptidase" evidence="2">
    <location>
        <begin position="6"/>
        <end position="111"/>
    </location>
</feature>
<gene>
    <name evidence="3" type="ORF">JKV55_04490</name>
</gene>
<keyword evidence="1" id="KW-1133">Transmembrane helix</keyword>
<name>A0ABS1QPA0_9GAMM</name>
<organism evidence="3 4">
    <name type="scientific">Zobellella iuensis</name>
    <dbReference type="NCBI Taxonomy" id="2803811"/>
    <lineage>
        <taxon>Bacteria</taxon>
        <taxon>Pseudomonadati</taxon>
        <taxon>Pseudomonadota</taxon>
        <taxon>Gammaproteobacteria</taxon>
        <taxon>Aeromonadales</taxon>
        <taxon>Aeromonadaceae</taxon>
        <taxon>Zobellella</taxon>
    </lineage>
</organism>
<feature type="transmembrane region" description="Helical" evidence="1">
    <location>
        <begin position="55"/>
        <end position="75"/>
    </location>
</feature>
<accession>A0ABS1QPA0</accession>
<feature type="transmembrane region" description="Helical" evidence="1">
    <location>
        <begin position="138"/>
        <end position="156"/>
    </location>
</feature>
<dbReference type="EMBL" id="JAERTZ010000012">
    <property type="protein sequence ID" value="MBL1376596.1"/>
    <property type="molecule type" value="Genomic_DNA"/>
</dbReference>
<keyword evidence="1" id="KW-0472">Membrane</keyword>
<dbReference type="Proteomes" id="UP000638570">
    <property type="component" value="Unassembled WGS sequence"/>
</dbReference>
<keyword evidence="4" id="KW-1185">Reference proteome</keyword>
<evidence type="ECO:0000259" key="2">
    <source>
        <dbReference type="Pfam" id="PF01478"/>
    </source>
</evidence>
<reference evidence="4" key="1">
    <citation type="submission" date="2021-01" db="EMBL/GenBank/DDBJ databases">
        <title>Genome public.</title>
        <authorList>
            <person name="Liu C."/>
            <person name="Sun Q."/>
        </authorList>
    </citation>
    <scope>NUCLEOTIDE SEQUENCE [LARGE SCALE GENOMIC DNA]</scope>
    <source>
        <strain evidence="4">CGMCC 1.18722</strain>
    </source>
</reference>
<comment type="caution">
    <text evidence="3">The sequence shown here is derived from an EMBL/GenBank/DDBJ whole genome shotgun (WGS) entry which is preliminary data.</text>
</comment>
<evidence type="ECO:0000256" key="1">
    <source>
        <dbReference type="SAM" id="Phobius"/>
    </source>
</evidence>
<dbReference type="Gene3D" id="1.20.120.1220">
    <property type="match status" value="1"/>
</dbReference>
<evidence type="ECO:0000313" key="3">
    <source>
        <dbReference type="EMBL" id="MBL1376596.1"/>
    </source>
</evidence>
<sequence>MMVYPVLALWACLCALQDANQKKISNYLTLSVCAIALARLFVDGSTFIGASPMQAAIAVICALLITLPGYLTGRLGAGDVKMLLALSLATDPMHLLWTLALASLVMLAWALSINKIWQLVPALIRKNVNHLSPEYIKDPPYAPFIFIGFLFSSWLLI</sequence>
<feature type="transmembrane region" description="Helical" evidence="1">
    <location>
        <begin position="27"/>
        <end position="48"/>
    </location>
</feature>
<protein>
    <submittedName>
        <fullName evidence="3">Prepilin peptidase</fullName>
    </submittedName>
</protein>
<keyword evidence="1" id="KW-0812">Transmembrane</keyword>
<proteinExistence type="predicted"/>
<dbReference type="InterPro" id="IPR000045">
    <property type="entry name" value="Prepilin_IV_endopep_pep"/>
</dbReference>
<dbReference type="Pfam" id="PF01478">
    <property type="entry name" value="Peptidase_A24"/>
    <property type="match status" value="1"/>
</dbReference>
<dbReference type="RefSeq" id="WP_202082603.1">
    <property type="nucleotide sequence ID" value="NZ_JAERTZ010000012.1"/>
</dbReference>